<dbReference type="InterPro" id="IPR005516">
    <property type="entry name" value="Remorin_C"/>
</dbReference>
<feature type="region of interest" description="Disordered" evidence="2">
    <location>
        <begin position="146"/>
        <end position="173"/>
    </location>
</feature>
<proteinExistence type="inferred from homology"/>
<comment type="similarity">
    <text evidence="1">Belongs to the remorin family.</text>
</comment>
<evidence type="ECO:0000259" key="3">
    <source>
        <dbReference type="Pfam" id="PF03763"/>
    </source>
</evidence>
<gene>
    <name evidence="4" type="ORF">ZIOFF_011401</name>
</gene>
<name>A0A8J5LQ15_ZINOF</name>
<evidence type="ECO:0000313" key="4">
    <source>
        <dbReference type="EMBL" id="KAG6529205.1"/>
    </source>
</evidence>
<dbReference type="PANTHER" id="PTHR31471:SF3">
    <property type="entry name" value="OS11G0616300 PROTEIN"/>
    <property type="match status" value="1"/>
</dbReference>
<feature type="region of interest" description="Disordered" evidence="2">
    <location>
        <begin position="1"/>
        <end position="20"/>
    </location>
</feature>
<keyword evidence="5" id="KW-1185">Reference proteome</keyword>
<dbReference type="AlphaFoldDB" id="A0A8J5LQ15"/>
<evidence type="ECO:0000313" key="5">
    <source>
        <dbReference type="Proteomes" id="UP000734854"/>
    </source>
</evidence>
<dbReference type="Pfam" id="PF03763">
    <property type="entry name" value="Remorin_C"/>
    <property type="match status" value="1"/>
</dbReference>
<reference evidence="4 5" key="1">
    <citation type="submission" date="2020-08" db="EMBL/GenBank/DDBJ databases">
        <title>Plant Genome Project.</title>
        <authorList>
            <person name="Zhang R.-G."/>
        </authorList>
    </citation>
    <scope>NUCLEOTIDE SEQUENCE [LARGE SCALE GENOMIC DNA]</scope>
    <source>
        <tissue evidence="4">Rhizome</tissue>
    </source>
</reference>
<feature type="region of interest" description="Disordered" evidence="2">
    <location>
        <begin position="235"/>
        <end position="273"/>
    </location>
</feature>
<accession>A0A8J5LQ15</accession>
<protein>
    <recommendedName>
        <fullName evidence="3">Remorin C-terminal domain-containing protein</fullName>
    </recommendedName>
</protein>
<dbReference type="Proteomes" id="UP000734854">
    <property type="component" value="Unassembled WGS sequence"/>
</dbReference>
<evidence type="ECO:0000256" key="1">
    <source>
        <dbReference type="ARBA" id="ARBA00005711"/>
    </source>
</evidence>
<dbReference type="EMBL" id="JACMSC010000003">
    <property type="protein sequence ID" value="KAG6529205.1"/>
    <property type="molecule type" value="Genomic_DNA"/>
</dbReference>
<sequence length="454" mass="51164">MELKEPSFLQATGRHSLDSDSTFYSNGNPFADTLPDPLCKINLKETSEFVKALPVPSRFSVDSRSVLLKSTSQRSKEGLNLMGQRGVESPSTPYRAAISFSPGHPYRKNVPSKWDDAEKWLISSSCHESPAHLTKLRQSGVFPQKGGSFEEKKAPSSTVPSFDEPFMRVDPNLSSNKASTDVLLKDKFTDNVEQQPHSYFRYSEPSKEGFFFGSSYFVCKNDDTTAELMEPQRRDTGTEMTPLGSSMPTRCHTPIKSSSPARHNTPADRSGPLVPCSTSIAISELKDCHFAKLELGAQYHSVVSNWSSREEEEKEVSKSLRHLEITDGSKNIGAARAYAWEEDERKKSCIRYQREEARIQAWLNLQNAKAEAQSRKLEAMEIVKIQKMRSSLEEKLMKRMAIVHRKAEECRAAAQQQHLQQLRASEQTQKMKSQRNSHLSIDKKCGCFPCKGQV</sequence>
<comment type="caution">
    <text evidence="4">The sequence shown here is derived from an EMBL/GenBank/DDBJ whole genome shotgun (WGS) entry which is preliminary data.</text>
</comment>
<organism evidence="4 5">
    <name type="scientific">Zingiber officinale</name>
    <name type="common">Ginger</name>
    <name type="synonym">Amomum zingiber</name>
    <dbReference type="NCBI Taxonomy" id="94328"/>
    <lineage>
        <taxon>Eukaryota</taxon>
        <taxon>Viridiplantae</taxon>
        <taxon>Streptophyta</taxon>
        <taxon>Embryophyta</taxon>
        <taxon>Tracheophyta</taxon>
        <taxon>Spermatophyta</taxon>
        <taxon>Magnoliopsida</taxon>
        <taxon>Liliopsida</taxon>
        <taxon>Zingiberales</taxon>
        <taxon>Zingiberaceae</taxon>
        <taxon>Zingiber</taxon>
    </lineage>
</organism>
<feature type="domain" description="Remorin C-terminal" evidence="3">
    <location>
        <begin position="335"/>
        <end position="436"/>
    </location>
</feature>
<evidence type="ECO:0000256" key="2">
    <source>
        <dbReference type="SAM" id="MobiDB-lite"/>
    </source>
</evidence>
<dbReference type="PANTHER" id="PTHR31471">
    <property type="entry name" value="OS02G0116800 PROTEIN"/>
    <property type="match status" value="1"/>
</dbReference>